<evidence type="ECO:0000256" key="9">
    <source>
        <dbReference type="ARBA" id="ARBA00023008"/>
    </source>
</evidence>
<dbReference type="InterPro" id="IPR011707">
    <property type="entry name" value="Cu-oxidase-like_N"/>
</dbReference>
<evidence type="ECO:0000256" key="13">
    <source>
        <dbReference type="SAM" id="SignalP"/>
    </source>
</evidence>
<evidence type="ECO:0000259" key="16">
    <source>
        <dbReference type="Pfam" id="PF07732"/>
    </source>
</evidence>
<feature type="domain" description="Plastocyanin-like" evidence="16">
    <location>
        <begin position="74"/>
        <end position="189"/>
    </location>
</feature>
<dbReference type="InterPro" id="IPR001117">
    <property type="entry name" value="Cu-oxidase_2nd"/>
</dbReference>
<comment type="caution">
    <text evidence="17">The sequence shown here is derived from an EMBL/GenBank/DDBJ whole genome shotgun (WGS) entry which is preliminary data.</text>
</comment>
<organism evidence="17 18">
    <name type="scientific">Cytospora chrysosperma</name>
    <name type="common">Cytospora canker fungus</name>
    <name type="synonym">Sphaeria chrysosperma</name>
    <dbReference type="NCBI Taxonomy" id="252740"/>
    <lineage>
        <taxon>Eukaryota</taxon>
        <taxon>Fungi</taxon>
        <taxon>Dikarya</taxon>
        <taxon>Ascomycota</taxon>
        <taxon>Pezizomycotina</taxon>
        <taxon>Sordariomycetes</taxon>
        <taxon>Sordariomycetidae</taxon>
        <taxon>Diaporthales</taxon>
        <taxon>Cytosporaceae</taxon>
        <taxon>Cytospora</taxon>
    </lineage>
</organism>
<evidence type="ECO:0000256" key="1">
    <source>
        <dbReference type="ARBA" id="ARBA00000349"/>
    </source>
</evidence>
<proteinExistence type="inferred from homology"/>
<keyword evidence="12" id="KW-0439">Lignin degradation</keyword>
<dbReference type="GO" id="GO:0052716">
    <property type="term" value="F:hydroquinone:oxygen oxidoreductase activity"/>
    <property type="evidence" value="ECO:0007669"/>
    <property type="project" value="UniProtKB-EC"/>
</dbReference>
<evidence type="ECO:0000256" key="4">
    <source>
        <dbReference type="ARBA" id="ARBA00012297"/>
    </source>
</evidence>
<dbReference type="AlphaFoldDB" id="A0A423WB15"/>
<dbReference type="Pfam" id="PF00394">
    <property type="entry name" value="Cu-oxidase"/>
    <property type="match status" value="1"/>
</dbReference>
<dbReference type="CDD" id="cd13880">
    <property type="entry name" value="CuRO_2_MaLCC_like"/>
    <property type="match status" value="1"/>
</dbReference>
<evidence type="ECO:0000256" key="12">
    <source>
        <dbReference type="ARBA" id="ARBA00023185"/>
    </source>
</evidence>
<evidence type="ECO:0000259" key="14">
    <source>
        <dbReference type="Pfam" id="PF00394"/>
    </source>
</evidence>
<feature type="signal peptide" evidence="13">
    <location>
        <begin position="1"/>
        <end position="17"/>
    </location>
</feature>
<dbReference type="InterPro" id="IPR008972">
    <property type="entry name" value="Cupredoxin"/>
</dbReference>
<feature type="chain" id="PRO_5019186820" description="laccase" evidence="13">
    <location>
        <begin position="18"/>
        <end position="580"/>
    </location>
</feature>
<comment type="catalytic activity">
    <reaction evidence="1">
        <text>4 hydroquinone + O2 = 4 benzosemiquinone + 2 H2O</text>
        <dbReference type="Rhea" id="RHEA:11276"/>
        <dbReference type="ChEBI" id="CHEBI:15377"/>
        <dbReference type="ChEBI" id="CHEBI:15379"/>
        <dbReference type="ChEBI" id="CHEBI:17594"/>
        <dbReference type="ChEBI" id="CHEBI:17977"/>
        <dbReference type="EC" id="1.10.3.2"/>
    </reaction>
</comment>
<keyword evidence="5" id="KW-0479">Metal-binding</keyword>
<dbReference type="STRING" id="252740.A0A423WB15"/>
<reference evidence="17 18" key="1">
    <citation type="submission" date="2015-09" db="EMBL/GenBank/DDBJ databases">
        <title>Host preference determinants of Valsa canker pathogens revealed by comparative genomics.</title>
        <authorList>
            <person name="Yin Z."/>
            <person name="Huang L."/>
        </authorList>
    </citation>
    <scope>NUCLEOTIDE SEQUENCE [LARGE SCALE GENOMIC DNA]</scope>
    <source>
        <strain evidence="17 18">YSFL</strain>
    </source>
</reference>
<keyword evidence="7" id="KW-0677">Repeat</keyword>
<dbReference type="OrthoDB" id="2121828at2759"/>
<keyword evidence="6 13" id="KW-0732">Signal</keyword>
<evidence type="ECO:0000256" key="7">
    <source>
        <dbReference type="ARBA" id="ARBA00022737"/>
    </source>
</evidence>
<keyword evidence="18" id="KW-1185">Reference proteome</keyword>
<feature type="domain" description="Plastocyanin-like" evidence="14">
    <location>
        <begin position="200"/>
        <end position="349"/>
    </location>
</feature>
<dbReference type="Gene3D" id="2.60.40.420">
    <property type="entry name" value="Cupredoxins - blue copper proteins"/>
    <property type="match status" value="3"/>
</dbReference>
<evidence type="ECO:0000256" key="2">
    <source>
        <dbReference type="ARBA" id="ARBA00001935"/>
    </source>
</evidence>
<gene>
    <name evidence="17" type="ORF">VSDG_03390</name>
</gene>
<keyword evidence="9" id="KW-0186">Copper</keyword>
<dbReference type="Pfam" id="PF07732">
    <property type="entry name" value="Cu-oxidase_3"/>
    <property type="match status" value="1"/>
</dbReference>
<protein>
    <recommendedName>
        <fullName evidence="4">laccase</fullName>
        <ecNumber evidence="4">1.10.3.2</ecNumber>
    </recommendedName>
</protein>
<sequence length="580" mass="63286">MLSSLAFAAAVFGTASAGPFNFADTETSQLYPRAACEGNTASTRSEWCDYSIDTDYYETVPDTGVTREYWLDLTDVTVAPDGVSRPAMAINGSIPGPTLFGDWGDTFVVHVTNSLSTSTNGTSIHFHGIRQNYTNPNDGVASITQCPAPPGSSITYTWKATQYGSTWYHSHFSLQAWEGVFGGIIINGPATANYDVDLGVMFLSDWDHQTVDELYVSAATSGPPTLDTGLINGTNVYGDDGSTNQTGYRWNTTLSEGTTYRMRLVNPAVDTHWKFSIDNHTIGVIGMDLVPIEPYNTTILNIAMGQRYDIIIYTDGITDIATDFWLRAVPQDACSSNDNADNIKGIISYGTSVSTPSTTGYDYTDSCEDEDFSSLIPYVSKTVSSAVQNIQEDVSIGESTSGYFLWYLNETTMSVEWDNPTLLQISNSRNGTTSFESDDAVVTLDGTDEWAHIIIQTTLAVPHPIHLHGFDFYVLAQGSGTYSSDSVTLELENPPRRDTAILPASGYLVLAFQTDNPGAWLMHCHIGWHTSEGFAMQWVVRQTEIPSLLSTIGNNTLESNCAAWDKYAVVNSLEEEDSGV</sequence>
<dbReference type="GO" id="GO:0005507">
    <property type="term" value="F:copper ion binding"/>
    <property type="evidence" value="ECO:0007669"/>
    <property type="project" value="InterPro"/>
</dbReference>
<dbReference type="FunFam" id="2.60.40.420:FF:000046">
    <property type="entry name" value="Multicopper oxidase"/>
    <property type="match status" value="1"/>
</dbReference>
<dbReference type="InterPro" id="IPR011706">
    <property type="entry name" value="Cu-oxidase_C"/>
</dbReference>
<dbReference type="CDD" id="cd13854">
    <property type="entry name" value="CuRO_1_MaLCC_like"/>
    <property type="match status" value="1"/>
</dbReference>
<dbReference type="GO" id="GO:0046274">
    <property type="term" value="P:lignin catabolic process"/>
    <property type="evidence" value="ECO:0007669"/>
    <property type="project" value="UniProtKB-KW"/>
</dbReference>
<keyword evidence="8" id="KW-0560">Oxidoreductase</keyword>
<evidence type="ECO:0000256" key="5">
    <source>
        <dbReference type="ARBA" id="ARBA00022723"/>
    </source>
</evidence>
<dbReference type="EC" id="1.10.3.2" evidence="4"/>
<evidence type="ECO:0000256" key="6">
    <source>
        <dbReference type="ARBA" id="ARBA00022729"/>
    </source>
</evidence>
<dbReference type="EMBL" id="LJZO01000008">
    <property type="protein sequence ID" value="ROW00559.1"/>
    <property type="molecule type" value="Genomic_DNA"/>
</dbReference>
<comment type="cofactor">
    <cofactor evidence="2">
        <name>Cu cation</name>
        <dbReference type="ChEBI" id="CHEBI:23378"/>
    </cofactor>
</comment>
<evidence type="ECO:0000256" key="3">
    <source>
        <dbReference type="ARBA" id="ARBA00010609"/>
    </source>
</evidence>
<keyword evidence="10" id="KW-1015">Disulfide bond</keyword>
<feature type="domain" description="Plastocyanin-like" evidence="15">
    <location>
        <begin position="415"/>
        <end position="542"/>
    </location>
</feature>
<evidence type="ECO:0000313" key="17">
    <source>
        <dbReference type="EMBL" id="ROW00559.1"/>
    </source>
</evidence>
<evidence type="ECO:0000313" key="18">
    <source>
        <dbReference type="Proteomes" id="UP000284375"/>
    </source>
</evidence>
<evidence type="ECO:0000259" key="15">
    <source>
        <dbReference type="Pfam" id="PF07731"/>
    </source>
</evidence>
<accession>A0A423WB15</accession>
<keyword evidence="11" id="KW-0325">Glycoprotein</keyword>
<comment type="similarity">
    <text evidence="3">Belongs to the multicopper oxidase family.</text>
</comment>
<name>A0A423WB15_CYTCH</name>
<evidence type="ECO:0000256" key="11">
    <source>
        <dbReference type="ARBA" id="ARBA00023180"/>
    </source>
</evidence>
<dbReference type="Pfam" id="PF07731">
    <property type="entry name" value="Cu-oxidase_2"/>
    <property type="match status" value="1"/>
</dbReference>
<dbReference type="SUPFAM" id="SSF49503">
    <property type="entry name" value="Cupredoxins"/>
    <property type="match status" value="3"/>
</dbReference>
<dbReference type="FunFam" id="2.60.40.420:FF:000021">
    <property type="entry name" value="Extracellular dihydrogeodin oxidase/laccase"/>
    <property type="match status" value="1"/>
</dbReference>
<dbReference type="Proteomes" id="UP000284375">
    <property type="component" value="Unassembled WGS sequence"/>
</dbReference>
<dbReference type="PANTHER" id="PTHR11709">
    <property type="entry name" value="MULTI-COPPER OXIDASE"/>
    <property type="match status" value="1"/>
</dbReference>
<dbReference type="PANTHER" id="PTHR11709:SF502">
    <property type="entry name" value="MULTICOPPER OXIDASE"/>
    <property type="match status" value="1"/>
</dbReference>
<evidence type="ECO:0000256" key="10">
    <source>
        <dbReference type="ARBA" id="ARBA00023157"/>
    </source>
</evidence>
<evidence type="ECO:0000256" key="8">
    <source>
        <dbReference type="ARBA" id="ARBA00023002"/>
    </source>
</evidence>
<dbReference type="CDD" id="cd13901">
    <property type="entry name" value="CuRO_3_MaLCC_like"/>
    <property type="match status" value="1"/>
</dbReference>
<dbReference type="FunFam" id="2.60.40.420:FF:000038">
    <property type="entry name" value="Extracellular dihydrogeodin oxidase/laccase"/>
    <property type="match status" value="1"/>
</dbReference>
<dbReference type="InterPro" id="IPR045087">
    <property type="entry name" value="Cu-oxidase_fam"/>
</dbReference>